<keyword evidence="8" id="KW-0175">Coiled coil</keyword>
<reference evidence="11 12" key="1">
    <citation type="submission" date="2019-10" db="EMBL/GenBank/DDBJ databases">
        <title>Description of Paenibacillus pedi sp. nov.</title>
        <authorList>
            <person name="Carlier A."/>
            <person name="Qi S."/>
        </authorList>
    </citation>
    <scope>NUCLEOTIDE SEQUENCE [LARGE SCALE GENOMIC DNA]</scope>
    <source>
        <strain evidence="11 12">LMG 31457</strain>
    </source>
</reference>
<name>A0ABX1ZM60_9BACL</name>
<evidence type="ECO:0000256" key="3">
    <source>
        <dbReference type="ARBA" id="ARBA00022544"/>
    </source>
</evidence>
<proteinExistence type="inferred from homology"/>
<evidence type="ECO:0000256" key="7">
    <source>
        <dbReference type="ARBA" id="ARBA00023288"/>
    </source>
</evidence>
<dbReference type="Gene3D" id="3.30.300.210">
    <property type="entry name" value="Nutrient germinant receptor protein C, domain 3"/>
    <property type="match status" value="1"/>
</dbReference>
<accession>A0ABX1ZM60</accession>
<keyword evidence="6" id="KW-0564">Palmitate</keyword>
<dbReference type="InterPro" id="IPR057336">
    <property type="entry name" value="GerAC_N"/>
</dbReference>
<dbReference type="Proteomes" id="UP000618579">
    <property type="component" value="Unassembled WGS sequence"/>
</dbReference>
<dbReference type="InterPro" id="IPR038501">
    <property type="entry name" value="Spore_GerAC_C_sf"/>
</dbReference>
<keyword evidence="12" id="KW-1185">Reference proteome</keyword>
<keyword evidence="3" id="KW-0309">Germination</keyword>
<keyword evidence="5" id="KW-0472">Membrane</keyword>
<evidence type="ECO:0000313" key="11">
    <source>
        <dbReference type="EMBL" id="NOV01169.1"/>
    </source>
</evidence>
<evidence type="ECO:0000256" key="2">
    <source>
        <dbReference type="ARBA" id="ARBA00007886"/>
    </source>
</evidence>
<dbReference type="Pfam" id="PF05504">
    <property type="entry name" value="Spore_GerAC"/>
    <property type="match status" value="1"/>
</dbReference>
<dbReference type="InterPro" id="IPR046953">
    <property type="entry name" value="Spore_GerAC-like_C"/>
</dbReference>
<dbReference type="EMBL" id="WHNZ01000027">
    <property type="protein sequence ID" value="NOV01169.1"/>
    <property type="molecule type" value="Genomic_DNA"/>
</dbReference>
<dbReference type="Pfam" id="PF25198">
    <property type="entry name" value="Spore_GerAC_N"/>
    <property type="match status" value="1"/>
</dbReference>
<evidence type="ECO:0000313" key="12">
    <source>
        <dbReference type="Proteomes" id="UP000618579"/>
    </source>
</evidence>
<organism evidence="11 12">
    <name type="scientific">Paenibacillus planticolens</name>
    <dbReference type="NCBI Taxonomy" id="2654976"/>
    <lineage>
        <taxon>Bacteria</taxon>
        <taxon>Bacillati</taxon>
        <taxon>Bacillota</taxon>
        <taxon>Bacilli</taxon>
        <taxon>Bacillales</taxon>
        <taxon>Paenibacillaceae</taxon>
        <taxon>Paenibacillus</taxon>
    </lineage>
</organism>
<feature type="domain" description="Spore germination protein N-terminal" evidence="10">
    <location>
        <begin position="56"/>
        <end position="218"/>
    </location>
</feature>
<keyword evidence="4" id="KW-0732">Signal</keyword>
<dbReference type="NCBIfam" id="TIGR02887">
    <property type="entry name" value="spore_ger_x_C"/>
    <property type="match status" value="1"/>
</dbReference>
<dbReference type="PANTHER" id="PTHR35789">
    <property type="entry name" value="SPORE GERMINATION PROTEIN B3"/>
    <property type="match status" value="1"/>
</dbReference>
<dbReference type="PANTHER" id="PTHR35789:SF1">
    <property type="entry name" value="SPORE GERMINATION PROTEIN B3"/>
    <property type="match status" value="1"/>
</dbReference>
<evidence type="ECO:0000259" key="9">
    <source>
        <dbReference type="Pfam" id="PF05504"/>
    </source>
</evidence>
<protein>
    <submittedName>
        <fullName evidence="11">Ger(X)C family spore germination protein</fullName>
    </submittedName>
</protein>
<gene>
    <name evidence="11" type="ORF">GC097_14210</name>
</gene>
<dbReference type="InterPro" id="IPR008844">
    <property type="entry name" value="Spore_GerAC-like"/>
</dbReference>
<comment type="caution">
    <text evidence="11">The sequence shown here is derived from an EMBL/GenBank/DDBJ whole genome shotgun (WGS) entry which is preliminary data.</text>
</comment>
<evidence type="ECO:0000256" key="1">
    <source>
        <dbReference type="ARBA" id="ARBA00004635"/>
    </source>
</evidence>
<feature type="coiled-coil region" evidence="8">
    <location>
        <begin position="291"/>
        <end position="337"/>
    </location>
</feature>
<feature type="domain" description="Spore germination GerAC-like C-terminal" evidence="9">
    <location>
        <begin position="229"/>
        <end position="377"/>
    </location>
</feature>
<evidence type="ECO:0000256" key="4">
    <source>
        <dbReference type="ARBA" id="ARBA00022729"/>
    </source>
</evidence>
<evidence type="ECO:0000259" key="10">
    <source>
        <dbReference type="Pfam" id="PF25198"/>
    </source>
</evidence>
<evidence type="ECO:0000256" key="5">
    <source>
        <dbReference type="ARBA" id="ARBA00023136"/>
    </source>
</evidence>
<evidence type="ECO:0000256" key="6">
    <source>
        <dbReference type="ARBA" id="ARBA00023139"/>
    </source>
</evidence>
<keyword evidence="7" id="KW-0449">Lipoprotein</keyword>
<evidence type="ECO:0000256" key="8">
    <source>
        <dbReference type="SAM" id="Coils"/>
    </source>
</evidence>
<sequence>MYALEYLPLLLQHYCYTACRHSHEFEEEESCLIRRSSLSVVLLLCTLSSLLTGCWDTKDINKRLMPVVMGICKEKNQNYRIILQIPSPEKQGSQYMESSSATITNAIDNIRTKAEKSIDLLHIRLFLICEKTAREDIGDIIDYAVQANDISIKGLLAIARGNFDDVIHHQINANPELSSYDFFSEQAGWTPETTITRLWEAYRDIKSYTQDMSIPILTKGTDTLYKFEGSSIMRVNKMVGEISTNEVLIYNIFQERYTGGTIEVADQSSVKIKKASIKHTVDWTASGPRLKSRIMLRVEILENKNEESEEQITTKLKETIEKRANKLLTELKNDKADALAIGQLFRKKMTEEQLKDWKEHWYLVLDNEVTAEITILNSIYLKSPNKIKKPSK</sequence>
<comment type="subcellular location">
    <subcellularLocation>
        <location evidence="1">Membrane</location>
        <topology evidence="1">Lipid-anchor</topology>
    </subcellularLocation>
</comment>
<comment type="similarity">
    <text evidence="2">Belongs to the GerABKC lipoprotein family.</text>
</comment>